<comment type="subunit">
    <text evidence="9">Monomer.</text>
</comment>
<feature type="binding site" evidence="9">
    <location>
        <position position="195"/>
    </location>
    <ligand>
        <name>[4Fe-4S] cluster</name>
        <dbReference type="ChEBI" id="CHEBI:49883"/>
        <label>1</label>
    </ligand>
</feature>
<evidence type="ECO:0000256" key="4">
    <source>
        <dbReference type="ARBA" id="ARBA00022723"/>
    </source>
</evidence>
<dbReference type="InterPro" id="IPR017896">
    <property type="entry name" value="4Fe4S_Fe-S-bd"/>
</dbReference>
<comment type="subcellular location">
    <subcellularLocation>
        <location evidence="9">Cytoplasm</location>
    </subcellularLocation>
</comment>
<dbReference type="AlphaFoldDB" id="A0A8T4IN73"/>
<dbReference type="InterPro" id="IPR016024">
    <property type="entry name" value="ARM-type_fold"/>
</dbReference>
<dbReference type="InterPro" id="IPR013542">
    <property type="entry name" value="QueG_DUF1730"/>
</dbReference>
<proteinExistence type="inferred from homology"/>
<dbReference type="PANTHER" id="PTHR30002">
    <property type="entry name" value="EPOXYQUEUOSINE REDUCTASE"/>
    <property type="match status" value="1"/>
</dbReference>
<feature type="binding site" evidence="9">
    <location>
        <position position="192"/>
    </location>
    <ligand>
        <name>[4Fe-4S] cluster</name>
        <dbReference type="ChEBI" id="CHEBI:49883"/>
        <label>1</label>
    </ligand>
</feature>
<keyword evidence="6 9" id="KW-0560">Oxidoreductase</keyword>
<keyword evidence="2 9" id="KW-0963">Cytoplasm</keyword>
<dbReference type="InterPro" id="IPR004453">
    <property type="entry name" value="QueG"/>
</dbReference>
<feature type="binding site" evidence="9">
    <location>
        <position position="170"/>
    </location>
    <ligand>
        <name>cob(II)alamin</name>
        <dbReference type="ChEBI" id="CHEBI:16304"/>
    </ligand>
</feature>
<feature type="binding site" evidence="9">
    <location>
        <position position="159"/>
    </location>
    <ligand>
        <name>cob(II)alamin</name>
        <dbReference type="ChEBI" id="CHEBI:16304"/>
    </ligand>
</feature>
<feature type="binding site" evidence="9">
    <location>
        <position position="135"/>
    </location>
    <ligand>
        <name>cob(II)alamin</name>
        <dbReference type="ChEBI" id="CHEBI:16304"/>
    </ligand>
</feature>
<organism evidence="11 12">
    <name type="scientific">Stakelama marina</name>
    <dbReference type="NCBI Taxonomy" id="2826939"/>
    <lineage>
        <taxon>Bacteria</taxon>
        <taxon>Pseudomonadati</taxon>
        <taxon>Pseudomonadota</taxon>
        <taxon>Alphaproteobacteria</taxon>
        <taxon>Sphingomonadales</taxon>
        <taxon>Sphingomonadaceae</taxon>
        <taxon>Stakelama</taxon>
    </lineage>
</organism>
<dbReference type="Proteomes" id="UP000676996">
    <property type="component" value="Unassembled WGS sequence"/>
</dbReference>
<dbReference type="SUPFAM" id="SSF48371">
    <property type="entry name" value="ARM repeat"/>
    <property type="match status" value="1"/>
</dbReference>
<feature type="binding site" evidence="9">
    <location>
        <position position="189"/>
    </location>
    <ligand>
        <name>[4Fe-4S] cluster</name>
        <dbReference type="ChEBI" id="CHEBI:49883"/>
        <label>1</label>
    </ligand>
</feature>
<dbReference type="GO" id="GO:0008616">
    <property type="term" value="P:tRNA queuosine(34) biosynthetic process"/>
    <property type="evidence" value="ECO:0007669"/>
    <property type="project" value="UniProtKB-UniRule"/>
</dbReference>
<keyword evidence="9" id="KW-0170">Cobalt</keyword>
<evidence type="ECO:0000256" key="8">
    <source>
        <dbReference type="ARBA" id="ARBA00023014"/>
    </source>
</evidence>
<dbReference type="GO" id="GO:0046872">
    <property type="term" value="F:metal ion binding"/>
    <property type="evidence" value="ECO:0007669"/>
    <property type="project" value="UniProtKB-KW"/>
</dbReference>
<reference evidence="11" key="1">
    <citation type="submission" date="2021-04" db="EMBL/GenBank/DDBJ databases">
        <title>Ouciella asimina sp. nov., isolated from the surface seawater in the hydrothermal field of Okinawa Trough.</title>
        <authorList>
            <person name="Shuang W."/>
        </authorList>
    </citation>
    <scope>NUCLEOTIDE SEQUENCE</scope>
    <source>
        <strain evidence="11">LXI357</strain>
    </source>
</reference>
<dbReference type="RefSeq" id="WP_284054860.1">
    <property type="nucleotide sequence ID" value="NZ_JAGRQC010000004.1"/>
</dbReference>
<comment type="pathway">
    <text evidence="9">tRNA modification; tRNA-queuosine biosynthesis.</text>
</comment>
<comment type="similarity">
    <text evidence="9">Belongs to the QueG family.</text>
</comment>
<keyword evidence="9" id="KW-0846">Cobalamin</keyword>
<evidence type="ECO:0000256" key="3">
    <source>
        <dbReference type="ARBA" id="ARBA00022694"/>
    </source>
</evidence>
<keyword evidence="5 9" id="KW-0671">Queuosine biosynthesis</keyword>
<dbReference type="GO" id="GO:0005737">
    <property type="term" value="C:cytoplasm"/>
    <property type="evidence" value="ECO:0007669"/>
    <property type="project" value="UniProtKB-SubCell"/>
</dbReference>
<evidence type="ECO:0000256" key="7">
    <source>
        <dbReference type="ARBA" id="ARBA00023004"/>
    </source>
</evidence>
<dbReference type="HAMAP" id="MF_00916">
    <property type="entry name" value="QueG"/>
    <property type="match status" value="1"/>
</dbReference>
<keyword evidence="7 9" id="KW-0408">Iron</keyword>
<dbReference type="EC" id="1.17.99.6" evidence="9"/>
<dbReference type="Gene3D" id="1.25.10.10">
    <property type="entry name" value="Leucine-rich Repeat Variant"/>
    <property type="match status" value="1"/>
</dbReference>
<dbReference type="GO" id="GO:0051539">
    <property type="term" value="F:4 iron, 4 sulfur cluster binding"/>
    <property type="evidence" value="ECO:0007669"/>
    <property type="project" value="UniProtKB-KW"/>
</dbReference>
<feature type="binding site" evidence="9">
    <location>
        <position position="60"/>
    </location>
    <ligand>
        <name>cob(II)alamin</name>
        <dbReference type="ChEBI" id="CHEBI:16304"/>
    </ligand>
</feature>
<dbReference type="Pfam" id="PF08331">
    <property type="entry name" value="QueG_DUF1730"/>
    <property type="match status" value="1"/>
</dbReference>
<dbReference type="PROSITE" id="PS51379">
    <property type="entry name" value="4FE4S_FER_2"/>
    <property type="match status" value="1"/>
</dbReference>
<protein>
    <recommendedName>
        <fullName evidence="9">Epoxyqueuosine reductase</fullName>
        <ecNumber evidence="9">1.17.99.6</ecNumber>
    </recommendedName>
    <alternativeName>
        <fullName evidence="9">Queuosine biosynthesis protein QueG</fullName>
    </alternativeName>
</protein>
<feature type="binding site" evidence="9">
    <location>
        <begin position="242"/>
        <end position="243"/>
    </location>
    <ligand>
        <name>cob(II)alamin</name>
        <dbReference type="ChEBI" id="CHEBI:16304"/>
    </ligand>
</feature>
<comment type="caution">
    <text evidence="11">The sequence shown here is derived from an EMBL/GenBank/DDBJ whole genome shotgun (WGS) entry which is preliminary data.</text>
</comment>
<comment type="cofactor">
    <cofactor evidence="9">
        <name>cob(II)alamin</name>
        <dbReference type="ChEBI" id="CHEBI:16304"/>
    </cofactor>
</comment>
<evidence type="ECO:0000256" key="6">
    <source>
        <dbReference type="ARBA" id="ARBA00023002"/>
    </source>
</evidence>
<keyword evidence="3 9" id="KW-0819">tRNA processing</keyword>
<feature type="binding site" evidence="9">
    <location>
        <position position="242"/>
    </location>
    <ligand>
        <name>[4Fe-4S] cluster</name>
        <dbReference type="ChEBI" id="CHEBI:49883"/>
        <label>2</label>
    </ligand>
</feature>
<evidence type="ECO:0000256" key="1">
    <source>
        <dbReference type="ARBA" id="ARBA00022485"/>
    </source>
</evidence>
<comment type="function">
    <text evidence="9">Catalyzes the conversion of epoxyqueuosine (oQ) to queuosine (Q), which is a hypermodified base found in the wobble positions of tRNA(Asp), tRNA(Asn), tRNA(His) and tRNA(Tyr).</text>
</comment>
<dbReference type="GO" id="GO:0031419">
    <property type="term" value="F:cobalamin binding"/>
    <property type="evidence" value="ECO:0007669"/>
    <property type="project" value="UniProtKB-KW"/>
</dbReference>
<comment type="catalytic activity">
    <reaction evidence="9">
        <text>epoxyqueuosine(34) in tRNA + AH2 = queuosine(34) in tRNA + A + H2O</text>
        <dbReference type="Rhea" id="RHEA:32159"/>
        <dbReference type="Rhea" id="RHEA-COMP:18571"/>
        <dbReference type="Rhea" id="RHEA-COMP:18582"/>
        <dbReference type="ChEBI" id="CHEBI:13193"/>
        <dbReference type="ChEBI" id="CHEBI:15377"/>
        <dbReference type="ChEBI" id="CHEBI:17499"/>
        <dbReference type="ChEBI" id="CHEBI:194431"/>
        <dbReference type="ChEBI" id="CHEBI:194443"/>
        <dbReference type="EC" id="1.17.99.6"/>
    </reaction>
</comment>
<feature type="domain" description="4Fe-4S ferredoxin-type" evidence="10">
    <location>
        <begin position="180"/>
        <end position="209"/>
    </location>
</feature>
<name>A0A8T4IN73_9SPHN</name>
<feature type="active site" description="Proton donor" evidence="9">
    <location>
        <position position="135"/>
    </location>
</feature>
<keyword evidence="4 9" id="KW-0479">Metal-binding</keyword>
<evidence type="ECO:0000256" key="9">
    <source>
        <dbReference type="HAMAP-Rule" id="MF_00916"/>
    </source>
</evidence>
<feature type="binding site" evidence="9">
    <location>
        <position position="215"/>
    </location>
    <ligand>
        <name>[4Fe-4S] cluster</name>
        <dbReference type="ChEBI" id="CHEBI:49883"/>
        <label>2</label>
    </ligand>
</feature>
<dbReference type="Gene3D" id="3.30.70.20">
    <property type="match status" value="1"/>
</dbReference>
<feature type="binding site" evidence="9">
    <location>
        <position position="249"/>
    </location>
    <ligand>
        <name>[4Fe-4S] cluster</name>
        <dbReference type="ChEBI" id="CHEBI:49883"/>
        <label>1</label>
    </ligand>
</feature>
<feature type="binding site" evidence="9">
    <location>
        <position position="199"/>
    </location>
    <ligand>
        <name>[4Fe-4S] cluster</name>
        <dbReference type="ChEBI" id="CHEBI:49883"/>
        <label>2</label>
    </ligand>
</feature>
<dbReference type="InterPro" id="IPR011989">
    <property type="entry name" value="ARM-like"/>
</dbReference>
<keyword evidence="12" id="KW-1185">Reference proteome</keyword>
<sequence>MAQDKPLSDRIRDKAVELGFVACGVARADAAPRAAERLRQWLAEGRHGDMIWMEERAHHRRSPTGLWPEVRSVIALGMSYAPATDPLALEDEGGVGRISVYAQGKDYHDTVKKALKALGRWLVQEAGGELKVFVDTAPVMEKPLAEAAGLGWQGKHTNLVSRRHGSWLFLGAIYTTLDLDPDKAGRDSCGSCDACQRACPTNAFPAPYQLDARRCISYLTIEHDGPIPHEFREAIGNRIYGCDDCLAVCPWNKFADAAAANTAFLPRAELMAPDLDTLLGLDDAGFRQVFAGSPIKRIGRNRMVRNCLIAAGNSGAASLVEPVRTLLSDENAAVRGAAIWALGRLDAAICEAEAGMRRDAEVDERVRGEWDAACS</sequence>
<comment type="cofactor">
    <cofactor evidence="9">
        <name>[4Fe-4S] cluster</name>
        <dbReference type="ChEBI" id="CHEBI:49883"/>
    </cofactor>
    <text evidence="9">Binds 2 [4Fe-4S] clusters per monomer.</text>
</comment>
<dbReference type="PANTHER" id="PTHR30002:SF4">
    <property type="entry name" value="EPOXYQUEUOSINE REDUCTASE"/>
    <property type="match status" value="1"/>
</dbReference>
<dbReference type="Pfam" id="PF13484">
    <property type="entry name" value="Fer4_16"/>
    <property type="match status" value="1"/>
</dbReference>
<accession>A0A8T4IN73</accession>
<dbReference type="GO" id="GO:0052693">
    <property type="term" value="F:epoxyqueuosine reductase activity"/>
    <property type="evidence" value="ECO:0007669"/>
    <property type="project" value="UniProtKB-UniRule"/>
</dbReference>
<gene>
    <name evidence="9 11" type="primary">queG</name>
    <name evidence="11" type="ORF">J7S20_13990</name>
</gene>
<evidence type="ECO:0000259" key="10">
    <source>
        <dbReference type="PROSITE" id="PS51379"/>
    </source>
</evidence>
<feature type="binding site" evidence="9">
    <location>
        <position position="217"/>
    </location>
    <ligand>
        <name>cob(II)alamin</name>
        <dbReference type="ChEBI" id="CHEBI:16304"/>
    </ligand>
</feature>
<dbReference type="SUPFAM" id="SSF46548">
    <property type="entry name" value="alpha-helical ferredoxin"/>
    <property type="match status" value="1"/>
</dbReference>
<dbReference type="InterPro" id="IPR017900">
    <property type="entry name" value="4Fe4S_Fe_S_CS"/>
</dbReference>
<dbReference type="PROSITE" id="PS00198">
    <property type="entry name" value="4FE4S_FER_1"/>
    <property type="match status" value="1"/>
</dbReference>
<feature type="binding site" evidence="9">
    <location>
        <position position="245"/>
    </location>
    <ligand>
        <name>[4Fe-4S] cluster</name>
        <dbReference type="ChEBI" id="CHEBI:49883"/>
        <label>2</label>
    </ligand>
</feature>
<evidence type="ECO:0000256" key="5">
    <source>
        <dbReference type="ARBA" id="ARBA00022785"/>
    </source>
</evidence>
<comment type="caution">
    <text evidence="9">Lacks conserved residue(s) required for the propagation of feature annotation.</text>
</comment>
<dbReference type="NCBIfam" id="TIGR00276">
    <property type="entry name" value="tRNA epoxyqueuosine(34) reductase QueG"/>
    <property type="match status" value="1"/>
</dbReference>
<keyword evidence="8 9" id="KW-0411">Iron-sulfur</keyword>
<keyword evidence="1 9" id="KW-0004">4Fe-4S</keyword>
<evidence type="ECO:0000313" key="11">
    <source>
        <dbReference type="EMBL" id="MBR0553616.1"/>
    </source>
</evidence>
<evidence type="ECO:0000256" key="2">
    <source>
        <dbReference type="ARBA" id="ARBA00022490"/>
    </source>
</evidence>
<dbReference type="EMBL" id="JAGRQC010000004">
    <property type="protein sequence ID" value="MBR0553616.1"/>
    <property type="molecule type" value="Genomic_DNA"/>
</dbReference>
<evidence type="ECO:0000313" key="12">
    <source>
        <dbReference type="Proteomes" id="UP000676996"/>
    </source>
</evidence>